<evidence type="ECO:0000256" key="6">
    <source>
        <dbReference type="ARBA" id="ARBA00023239"/>
    </source>
</evidence>
<dbReference type="InterPro" id="IPR050401">
    <property type="entry name" value="Cyclic_nucleotide_synthase"/>
</dbReference>
<dbReference type="InterPro" id="IPR011110">
    <property type="entry name" value="Reg_prop"/>
</dbReference>
<dbReference type="CDD" id="cd07302">
    <property type="entry name" value="CHD"/>
    <property type="match status" value="1"/>
</dbReference>
<dbReference type="STRING" id="907348.TresaDRAFT_0990"/>
<dbReference type="Pfam" id="PF07494">
    <property type="entry name" value="Reg_prop"/>
    <property type="match status" value="3"/>
</dbReference>
<dbReference type="AlphaFoldDB" id="H7EKX6"/>
<evidence type="ECO:0000256" key="8">
    <source>
        <dbReference type="SAM" id="Phobius"/>
    </source>
</evidence>
<dbReference type="GO" id="GO:0016020">
    <property type="term" value="C:membrane"/>
    <property type="evidence" value="ECO:0007669"/>
    <property type="project" value="UniProtKB-SubCell"/>
</dbReference>
<evidence type="ECO:0000313" key="11">
    <source>
        <dbReference type="Proteomes" id="UP000003571"/>
    </source>
</evidence>
<dbReference type="PANTHER" id="PTHR11920:SF335">
    <property type="entry name" value="GUANYLATE CYCLASE"/>
    <property type="match status" value="1"/>
</dbReference>
<dbReference type="eggNOG" id="COG2114">
    <property type="taxonomic scope" value="Bacteria"/>
</dbReference>
<gene>
    <name evidence="10" type="ORF">TresaDRAFT_0990</name>
</gene>
<dbReference type="Gene3D" id="2.60.40.10">
    <property type="entry name" value="Immunoglobulins"/>
    <property type="match status" value="1"/>
</dbReference>
<dbReference type="Proteomes" id="UP000003571">
    <property type="component" value="Unassembled WGS sequence"/>
</dbReference>
<evidence type="ECO:0000256" key="1">
    <source>
        <dbReference type="ARBA" id="ARBA00004370"/>
    </source>
</evidence>
<dbReference type="Gene3D" id="6.10.250.780">
    <property type="match status" value="1"/>
</dbReference>
<evidence type="ECO:0000256" key="5">
    <source>
        <dbReference type="ARBA" id="ARBA00023136"/>
    </source>
</evidence>
<dbReference type="SUPFAM" id="SSF63829">
    <property type="entry name" value="Calcium-dependent phosphotriesterase"/>
    <property type="match status" value="3"/>
</dbReference>
<reference evidence="10 11" key="1">
    <citation type="submission" date="2011-09" db="EMBL/GenBank/DDBJ databases">
        <title>The draft genome of Treponema saccharophilum DSM 2985.</title>
        <authorList>
            <consortium name="US DOE Joint Genome Institute (JGI-PGF)"/>
            <person name="Lucas S."/>
            <person name="Copeland A."/>
            <person name="Lapidus A."/>
            <person name="Glavina del Rio T."/>
            <person name="Dalin E."/>
            <person name="Tice H."/>
            <person name="Bruce D."/>
            <person name="Goodwin L."/>
            <person name="Pitluck S."/>
            <person name="Peters L."/>
            <person name="Kyrpides N."/>
            <person name="Mavromatis K."/>
            <person name="Ivanova N."/>
            <person name="Markowitz V."/>
            <person name="Cheng J.-F."/>
            <person name="Hugenholtz P."/>
            <person name="Woyke T."/>
            <person name="Wu D."/>
            <person name="Gronow S."/>
            <person name="Wellnitz S."/>
            <person name="Brambilla E."/>
            <person name="Klenk H.-P."/>
            <person name="Eisen J.A."/>
        </authorList>
    </citation>
    <scope>NUCLEOTIDE SEQUENCE [LARGE SCALE GENOMIC DNA]</scope>
    <source>
        <strain evidence="10 11">DSM 2985</strain>
    </source>
</reference>
<dbReference type="GO" id="GO:0000166">
    <property type="term" value="F:nucleotide binding"/>
    <property type="evidence" value="ECO:0007669"/>
    <property type="project" value="UniProtKB-KW"/>
</dbReference>
<proteinExistence type="inferred from homology"/>
<name>H7EKX6_9SPIR</name>
<dbReference type="InterPro" id="IPR029787">
    <property type="entry name" value="Nucleotide_cyclase"/>
</dbReference>
<sequence length="1053" mass="116539">MTHPSKKFKKAKIWILQTKIYEKTRSGRTLKIYLKKSRFSRIMGDMKKVLATLIAIFSSIIVCAATPAQDSFFDNYVSQTWGAFGGLTGTTATDIIQTKDGFINIGTYEGLVRFDGVEFNTFKKTKDNGLSFVSVRNVIQDSKGDIWIGSNDEGLQQLSRNGNRTFTTKNGLPNNSVRALVEDKSGNIWVGTAAGVVYVTPDGHMMTPQFESGATAQGIIARALYCDTAGRIWLLTANERGLFLFSDGLFRMRPELEPFGSYFVTAITQDLKGKFYLALAENGIVTMNNGVVERIKSGTIIDRVPTMTMCATAQGTIWFGTEKGVVVQDGGEYFEYKDDILGSATINKIISDREGNIWLATDRNGIGKLTHGKFKMHRLGVTVNSLSEDKSGAIWAGTDSGMMFYDGESFKENELVAATKGIRIRDIHRTRNDDLLICCYTKPALIRYGKDGMRSWTTDDGLVGNKVRVAIEAANGDVYAGTTTGLSIIRKDGSIRNFRKADGLENEYIMALLQDSNGVIWIGTDGNGIYLMKDERILGHIDSEDGLAGNVIFKMTQDADGSYWICTGIGVSRIMNFNPEQSGKPVFGNICSENGLGTDSVFQILPESANLWYTSNHGIASAPMEDFLDVAAGKKEKVSAKYYNRNDGLDSDGPTSTARSIVDRHGRLWFTMVDGIAVYDPVRVTKNPVMPLVQIESVTVDNTTYTNLEDSIILKPGTKRIEIKFTGLSFDAPERIQFTHKLTHFEDEFSAPSPMRTLSYTNLSPGKHNFLVNAINGDGFVSEQAKAVLFVQKPHFYQMPIFWIVIFVTTIGSGAAVVYTKQRRMKLENIRLEKMVRQRTSELQLEKEKSDMLIRAILPDKIADELKDGIRSIGENFKDVTILFSDIVGFTKTSSGWSADDIVDALNDIFSRFDERARKCGIEKIKTIGDAYMAASGIPTPRKDHALIMAQFAKGMLEDIEEYNKTARIKFSIRIGMNCGPATAGVIGKTKFIYDVWGDTVNVASRMETAANTNSIRVSPSVYAHLEGSGIRFSPPIECDIKGKGLMTTYEIV</sequence>
<feature type="domain" description="Guanylate cyclase" evidence="9">
    <location>
        <begin position="881"/>
        <end position="1008"/>
    </location>
</feature>
<dbReference type="PROSITE" id="PS00452">
    <property type="entry name" value="GUANYLATE_CYCLASE_1"/>
    <property type="match status" value="1"/>
</dbReference>
<dbReference type="Pfam" id="PF00211">
    <property type="entry name" value="Guanylate_cyc"/>
    <property type="match status" value="1"/>
</dbReference>
<evidence type="ECO:0000256" key="4">
    <source>
        <dbReference type="ARBA" id="ARBA00022989"/>
    </source>
</evidence>
<accession>H7EKX6</accession>
<keyword evidence="5 8" id="KW-0472">Membrane</keyword>
<dbReference type="SUPFAM" id="SSF55073">
    <property type="entry name" value="Nucleotide cyclase"/>
    <property type="match status" value="1"/>
</dbReference>
<dbReference type="Gene3D" id="2.130.10.10">
    <property type="entry name" value="YVTN repeat-like/Quinoprotein amine dehydrogenase"/>
    <property type="match status" value="3"/>
</dbReference>
<evidence type="ECO:0000256" key="7">
    <source>
        <dbReference type="RuleBase" id="RU000405"/>
    </source>
</evidence>
<evidence type="ECO:0000259" key="9">
    <source>
        <dbReference type="PROSITE" id="PS50125"/>
    </source>
</evidence>
<keyword evidence="2 8" id="KW-0812">Transmembrane</keyword>
<keyword evidence="6 7" id="KW-0456">Lyase</keyword>
<protein>
    <submittedName>
        <fullName evidence="10">Adenylate/guanylate cyclase</fullName>
    </submittedName>
</protein>
<dbReference type="InterPro" id="IPR018297">
    <property type="entry name" value="A/G_cyclase_CS"/>
</dbReference>
<dbReference type="InterPro" id="IPR013783">
    <property type="entry name" value="Ig-like_fold"/>
</dbReference>
<keyword evidence="11" id="KW-1185">Reference proteome</keyword>
<keyword evidence="3" id="KW-0547">Nucleotide-binding</keyword>
<evidence type="ECO:0000256" key="3">
    <source>
        <dbReference type="ARBA" id="ARBA00022741"/>
    </source>
</evidence>
<dbReference type="EMBL" id="AGRW01000047">
    <property type="protein sequence ID" value="EIC01701.1"/>
    <property type="molecule type" value="Genomic_DNA"/>
</dbReference>
<dbReference type="eggNOG" id="COG3292">
    <property type="taxonomic scope" value="Bacteria"/>
</dbReference>
<dbReference type="InterPro" id="IPR015943">
    <property type="entry name" value="WD40/YVTN_repeat-like_dom_sf"/>
</dbReference>
<dbReference type="Gene3D" id="3.30.70.1230">
    <property type="entry name" value="Nucleotide cyclase"/>
    <property type="match status" value="1"/>
</dbReference>
<dbReference type="PROSITE" id="PS50125">
    <property type="entry name" value="GUANYLATE_CYCLASE_2"/>
    <property type="match status" value="1"/>
</dbReference>
<comment type="caution">
    <text evidence="10">The sequence shown here is derived from an EMBL/GenBank/DDBJ whole genome shotgun (WGS) entry which is preliminary data.</text>
</comment>
<dbReference type="SMART" id="SM00044">
    <property type="entry name" value="CYCc"/>
    <property type="match status" value="1"/>
</dbReference>
<evidence type="ECO:0000256" key="2">
    <source>
        <dbReference type="ARBA" id="ARBA00022692"/>
    </source>
</evidence>
<dbReference type="GO" id="GO:0009190">
    <property type="term" value="P:cyclic nucleotide biosynthetic process"/>
    <property type="evidence" value="ECO:0007669"/>
    <property type="project" value="InterPro"/>
</dbReference>
<feature type="transmembrane region" description="Helical" evidence="8">
    <location>
        <begin position="801"/>
        <end position="819"/>
    </location>
</feature>
<dbReference type="PATRIC" id="fig|907348.3.peg.1556"/>
<comment type="similarity">
    <text evidence="7">Belongs to the adenylyl cyclase class-4/guanylyl cyclase family.</text>
</comment>
<organism evidence="10 11">
    <name type="scientific">Treponema saccharophilum DSM 2985</name>
    <dbReference type="NCBI Taxonomy" id="907348"/>
    <lineage>
        <taxon>Bacteria</taxon>
        <taxon>Pseudomonadati</taxon>
        <taxon>Spirochaetota</taxon>
        <taxon>Spirochaetia</taxon>
        <taxon>Spirochaetales</taxon>
        <taxon>Treponemataceae</taxon>
        <taxon>Treponema</taxon>
    </lineage>
</organism>
<evidence type="ECO:0000313" key="10">
    <source>
        <dbReference type="EMBL" id="EIC01701.1"/>
    </source>
</evidence>
<dbReference type="InterPro" id="IPR001054">
    <property type="entry name" value="A/G_cyclase"/>
</dbReference>
<dbReference type="PANTHER" id="PTHR11920">
    <property type="entry name" value="GUANYLYL CYCLASE"/>
    <property type="match status" value="1"/>
</dbReference>
<dbReference type="GO" id="GO:0035556">
    <property type="term" value="P:intracellular signal transduction"/>
    <property type="evidence" value="ECO:0007669"/>
    <property type="project" value="InterPro"/>
</dbReference>
<keyword evidence="4 8" id="KW-1133">Transmembrane helix</keyword>
<comment type="subcellular location">
    <subcellularLocation>
        <location evidence="1">Membrane</location>
    </subcellularLocation>
</comment>
<dbReference type="GO" id="GO:0004016">
    <property type="term" value="F:adenylate cyclase activity"/>
    <property type="evidence" value="ECO:0007669"/>
    <property type="project" value="UniProtKB-ARBA"/>
</dbReference>